<feature type="region of interest" description="Disordered" evidence="1">
    <location>
        <begin position="1"/>
        <end position="23"/>
    </location>
</feature>
<dbReference type="Proteomes" id="UP000807469">
    <property type="component" value="Unassembled WGS sequence"/>
</dbReference>
<reference evidence="3" key="1">
    <citation type="submission" date="2020-11" db="EMBL/GenBank/DDBJ databases">
        <authorList>
            <consortium name="DOE Joint Genome Institute"/>
            <person name="Ahrendt S."/>
            <person name="Riley R."/>
            <person name="Andreopoulos W."/>
            <person name="Labutti K."/>
            <person name="Pangilinan J."/>
            <person name="Ruiz-Duenas F.J."/>
            <person name="Barrasa J.M."/>
            <person name="Sanchez-Garcia M."/>
            <person name="Camarero S."/>
            <person name="Miyauchi S."/>
            <person name="Serrano A."/>
            <person name="Linde D."/>
            <person name="Babiker R."/>
            <person name="Drula E."/>
            <person name="Ayuso-Fernandez I."/>
            <person name="Pacheco R."/>
            <person name="Padilla G."/>
            <person name="Ferreira P."/>
            <person name="Barriuso J."/>
            <person name="Kellner H."/>
            <person name="Castanera R."/>
            <person name="Alfaro M."/>
            <person name="Ramirez L."/>
            <person name="Pisabarro A.G."/>
            <person name="Kuo A."/>
            <person name="Tritt A."/>
            <person name="Lipzen A."/>
            <person name="He G."/>
            <person name="Yan M."/>
            <person name="Ng V."/>
            <person name="Cullen D."/>
            <person name="Martin F."/>
            <person name="Rosso M.-N."/>
            <person name="Henrissat B."/>
            <person name="Hibbett D."/>
            <person name="Martinez A.T."/>
            <person name="Grigoriev I.V."/>
        </authorList>
    </citation>
    <scope>NUCLEOTIDE SEQUENCE</scope>
    <source>
        <strain evidence="3">CIRM-BRFM 674</strain>
    </source>
</reference>
<proteinExistence type="predicted"/>
<dbReference type="Pfam" id="PF11915">
    <property type="entry name" value="DUF3433"/>
    <property type="match status" value="1"/>
</dbReference>
<dbReference type="PANTHER" id="PTHR37544:SF3">
    <property type="entry name" value="SPRAY"/>
    <property type="match status" value="1"/>
</dbReference>
<evidence type="ECO:0000256" key="2">
    <source>
        <dbReference type="SAM" id="Phobius"/>
    </source>
</evidence>
<evidence type="ECO:0000256" key="1">
    <source>
        <dbReference type="SAM" id="MobiDB-lite"/>
    </source>
</evidence>
<feature type="transmembrane region" description="Helical" evidence="2">
    <location>
        <begin position="59"/>
        <end position="83"/>
    </location>
</feature>
<keyword evidence="2" id="KW-0472">Membrane</keyword>
<feature type="region of interest" description="Disordered" evidence="1">
    <location>
        <begin position="282"/>
        <end position="301"/>
    </location>
</feature>
<keyword evidence="2" id="KW-1133">Transmembrane helix</keyword>
<feature type="transmembrane region" description="Helical" evidence="2">
    <location>
        <begin position="103"/>
        <end position="124"/>
    </location>
</feature>
<evidence type="ECO:0000313" key="3">
    <source>
        <dbReference type="EMBL" id="KAF9478762.1"/>
    </source>
</evidence>
<comment type="caution">
    <text evidence="3">The sequence shown here is derived from an EMBL/GenBank/DDBJ whole genome shotgun (WGS) entry which is preliminary data.</text>
</comment>
<feature type="compositionally biased region" description="Polar residues" evidence="1">
    <location>
        <begin position="9"/>
        <end position="23"/>
    </location>
</feature>
<protein>
    <submittedName>
        <fullName evidence="3">Uncharacterized protein</fullName>
    </submittedName>
</protein>
<dbReference type="OrthoDB" id="3248909at2759"/>
<organism evidence="3 4">
    <name type="scientific">Pholiota conissans</name>
    <dbReference type="NCBI Taxonomy" id="109636"/>
    <lineage>
        <taxon>Eukaryota</taxon>
        <taxon>Fungi</taxon>
        <taxon>Dikarya</taxon>
        <taxon>Basidiomycota</taxon>
        <taxon>Agaricomycotina</taxon>
        <taxon>Agaricomycetes</taxon>
        <taxon>Agaricomycetidae</taxon>
        <taxon>Agaricales</taxon>
        <taxon>Agaricineae</taxon>
        <taxon>Strophariaceae</taxon>
        <taxon>Pholiota</taxon>
    </lineage>
</organism>
<accession>A0A9P6CTS9</accession>
<feature type="region of interest" description="Disordered" evidence="1">
    <location>
        <begin position="646"/>
        <end position="672"/>
    </location>
</feature>
<dbReference type="PANTHER" id="PTHR37544">
    <property type="entry name" value="SPRAY-RELATED"/>
    <property type="match status" value="1"/>
</dbReference>
<evidence type="ECO:0000313" key="4">
    <source>
        <dbReference type="Proteomes" id="UP000807469"/>
    </source>
</evidence>
<dbReference type="AlphaFoldDB" id="A0A9P6CTS9"/>
<dbReference type="InterPro" id="IPR021840">
    <property type="entry name" value="DUF3433"/>
</dbReference>
<gene>
    <name evidence="3" type="ORF">BDN70DRAFT_879571</name>
</gene>
<name>A0A9P6CTS9_9AGAR</name>
<feature type="transmembrane region" description="Helical" evidence="2">
    <location>
        <begin position="174"/>
        <end position="196"/>
    </location>
</feature>
<feature type="transmembrane region" description="Helical" evidence="2">
    <location>
        <begin position="504"/>
        <end position="525"/>
    </location>
</feature>
<sequence length="672" mass="72245">MIIEPAMSQAHSDSTLPSEDRLSGSTMISSRFRQSTHMIPSPGSEGKPPKPVVPLILRLPLVIGIPMVFLLMGIALEIAIFFSNHNNGFRVPQNNVFNIFGNVSGQFLASFFPTLLVLPFAFAWRELDWNIRLYQPYLVLQKGSAIAEESLFLDYTGLGPFLSMFPAQSYKHRIVFWSSFTAVLTYAFQPLTGSIFQIRQASQTDTTQVTSIKSISLASDAIADLSPFLAAAGYTDASAVLNGLGDPPFVMNGWATAEVAFPANAYLNGTMSVTTSGLQTNANCSNPAEPPTLSSPGGQSVTLTSRSVNDCTVTLPINTASSLNQYGVVDVPCPGNAASLNVTQRPVMFWFYNFAQSTTQQVKTVFCTPLISTSSVKAVASLNNGSLTGVTGLGPLVNQVNNVTGAPLNGNGFNGVIFEQSDDPFIQARANATNSIVPGAIFKAAVRNGLQETFGLANGFLDLTSLLYTRHLSVMAKAAYFVDKNSTLTASVDSLVPRLVIDPLPAHVLAIILIFVGALGIPLHLRHRSQRKRLLLASVPGTIASTVALTARSGFGELLLPYDNDQQLEKKLDGIRFRLDRRTGAIVADDYGSERVGMGRDDAMLSLLGPGGKLDTPARTPNESEFSSSSLAFQAAAGILPWERSWAPESLPRTTDPRSTEPHMPSRTEYVP</sequence>
<keyword evidence="2" id="KW-0812">Transmembrane</keyword>
<keyword evidence="4" id="KW-1185">Reference proteome</keyword>
<dbReference type="EMBL" id="MU155227">
    <property type="protein sequence ID" value="KAF9478762.1"/>
    <property type="molecule type" value="Genomic_DNA"/>
</dbReference>
<feature type="compositionally biased region" description="Basic and acidic residues" evidence="1">
    <location>
        <begin position="655"/>
        <end position="666"/>
    </location>
</feature>